<name>A0A1X2HR03_SYNRA</name>
<sequence length="166" mass="18701">MDPTPKYARVMRIASPQEDDGWEAVPREKGWTSIEKKPGKHMTDDALCVSLCPMCVSYSLCIFALYLVRSTSTSSVPGPPEPLTKNQRKQMARTAKRKEEKAAFEAEQAARLRQHQRELERIRIDEYYTKGAGKNTSLGKKKQQHGSAKTPTAKAGLNEHGQLIWD</sequence>
<protein>
    <submittedName>
        <fullName evidence="3">Uncharacterized protein</fullName>
    </submittedName>
</protein>
<dbReference type="InParanoid" id="A0A1X2HR03"/>
<dbReference type="OrthoDB" id="2445978at2759"/>
<feature type="region of interest" description="Disordered" evidence="1">
    <location>
        <begin position="71"/>
        <end position="107"/>
    </location>
</feature>
<evidence type="ECO:0000256" key="2">
    <source>
        <dbReference type="SAM" id="Phobius"/>
    </source>
</evidence>
<proteinExistence type="predicted"/>
<keyword evidence="2" id="KW-0472">Membrane</keyword>
<feature type="region of interest" description="Disordered" evidence="1">
    <location>
        <begin position="132"/>
        <end position="166"/>
    </location>
</feature>
<keyword evidence="2" id="KW-1133">Transmembrane helix</keyword>
<accession>A0A1X2HR03</accession>
<feature type="compositionally biased region" description="Basic and acidic residues" evidence="1">
    <location>
        <begin position="97"/>
        <end position="107"/>
    </location>
</feature>
<comment type="caution">
    <text evidence="3">The sequence shown here is derived from an EMBL/GenBank/DDBJ whole genome shotgun (WGS) entry which is preliminary data.</text>
</comment>
<gene>
    <name evidence="3" type="ORF">BCR43DRAFT_432425</name>
</gene>
<reference evidence="3 4" key="1">
    <citation type="submission" date="2016-07" db="EMBL/GenBank/DDBJ databases">
        <title>Pervasive Adenine N6-methylation of Active Genes in Fungi.</title>
        <authorList>
            <consortium name="DOE Joint Genome Institute"/>
            <person name="Mondo S.J."/>
            <person name="Dannebaum R.O."/>
            <person name="Kuo R.C."/>
            <person name="Labutti K."/>
            <person name="Haridas S."/>
            <person name="Kuo A."/>
            <person name="Salamov A."/>
            <person name="Ahrendt S.R."/>
            <person name="Lipzen A."/>
            <person name="Sullivan W."/>
            <person name="Andreopoulos W.B."/>
            <person name="Clum A."/>
            <person name="Lindquist E."/>
            <person name="Daum C."/>
            <person name="Ramamoorthy G.K."/>
            <person name="Gryganskyi A."/>
            <person name="Culley D."/>
            <person name="Magnuson J.K."/>
            <person name="James T.Y."/>
            <person name="O'Malley M.A."/>
            <person name="Stajich J.E."/>
            <person name="Spatafora J.W."/>
            <person name="Visel A."/>
            <person name="Grigoriev I.V."/>
        </authorList>
    </citation>
    <scope>NUCLEOTIDE SEQUENCE [LARGE SCALE GENOMIC DNA]</scope>
    <source>
        <strain evidence="3 4">NRRL 2496</strain>
    </source>
</reference>
<dbReference type="EMBL" id="MCGN01000002">
    <property type="protein sequence ID" value="ORZ01759.1"/>
    <property type="molecule type" value="Genomic_DNA"/>
</dbReference>
<dbReference type="AlphaFoldDB" id="A0A1X2HR03"/>
<evidence type="ECO:0000256" key="1">
    <source>
        <dbReference type="SAM" id="MobiDB-lite"/>
    </source>
</evidence>
<keyword evidence="4" id="KW-1185">Reference proteome</keyword>
<organism evidence="3 4">
    <name type="scientific">Syncephalastrum racemosum</name>
    <name type="common">Filamentous fungus</name>
    <dbReference type="NCBI Taxonomy" id="13706"/>
    <lineage>
        <taxon>Eukaryota</taxon>
        <taxon>Fungi</taxon>
        <taxon>Fungi incertae sedis</taxon>
        <taxon>Mucoromycota</taxon>
        <taxon>Mucoromycotina</taxon>
        <taxon>Mucoromycetes</taxon>
        <taxon>Mucorales</taxon>
        <taxon>Syncephalastraceae</taxon>
        <taxon>Syncephalastrum</taxon>
    </lineage>
</organism>
<evidence type="ECO:0000313" key="4">
    <source>
        <dbReference type="Proteomes" id="UP000242180"/>
    </source>
</evidence>
<keyword evidence="2" id="KW-0812">Transmembrane</keyword>
<dbReference type="Proteomes" id="UP000242180">
    <property type="component" value="Unassembled WGS sequence"/>
</dbReference>
<evidence type="ECO:0000313" key="3">
    <source>
        <dbReference type="EMBL" id="ORZ01759.1"/>
    </source>
</evidence>
<feature type="transmembrane region" description="Helical" evidence="2">
    <location>
        <begin position="46"/>
        <end position="68"/>
    </location>
</feature>
<feature type="compositionally biased region" description="Basic residues" evidence="1">
    <location>
        <begin position="86"/>
        <end position="96"/>
    </location>
</feature>